<dbReference type="SUPFAM" id="SSF81383">
    <property type="entry name" value="F-box domain"/>
    <property type="match status" value="1"/>
</dbReference>
<name>A0A6A5GJI2_CAERE</name>
<dbReference type="PROSITE" id="PS50181">
    <property type="entry name" value="FBOX"/>
    <property type="match status" value="1"/>
</dbReference>
<dbReference type="EMBL" id="WUAV01000005">
    <property type="protein sequence ID" value="KAF1754853.1"/>
    <property type="molecule type" value="Genomic_DNA"/>
</dbReference>
<dbReference type="AlphaFoldDB" id="A0A6A5GJI2"/>
<evidence type="ECO:0000313" key="2">
    <source>
        <dbReference type="EMBL" id="KAF1754853.1"/>
    </source>
</evidence>
<evidence type="ECO:0000259" key="1">
    <source>
        <dbReference type="PROSITE" id="PS50181"/>
    </source>
</evidence>
<proteinExistence type="predicted"/>
<dbReference type="GO" id="GO:0045087">
    <property type="term" value="P:innate immune response"/>
    <property type="evidence" value="ECO:0007669"/>
    <property type="project" value="TreeGrafter"/>
</dbReference>
<comment type="caution">
    <text evidence="2">The sequence shown here is derived from an EMBL/GenBank/DDBJ whole genome shotgun (WGS) entry which is preliminary data.</text>
</comment>
<dbReference type="Pfam" id="PF00646">
    <property type="entry name" value="F-box"/>
    <property type="match status" value="1"/>
</dbReference>
<dbReference type="InterPro" id="IPR055578">
    <property type="entry name" value="DUF7154"/>
</dbReference>
<dbReference type="PANTHER" id="PTHR23062:SF3">
    <property type="entry name" value="ANF_RECEPTOR DOMAIN-CONTAINING PROTEIN-RELATED"/>
    <property type="match status" value="1"/>
</dbReference>
<dbReference type="GeneID" id="9808908"/>
<dbReference type="CDD" id="cd22150">
    <property type="entry name" value="F-box_CeFBXA-like"/>
    <property type="match status" value="1"/>
</dbReference>
<sequence>MKPLFSDIPIEIVLKIVKSATWRDVISLRQVSRDIRSIIDSTPLFYKNASIKIRGNETIVTCDSTSEVFPHASKTVFEENITKIFQDLKRLCCHPRLLINYFIVNNGHQIPYYFPENMDQVFSKFYEEFSRLKTQLSASNSFLPVEKVRIESNTMLRNVFLNLFQPGKLEKLDLDGFAWSHDTMELEQFKQAKKFKFTAPCLPTSKSTFLFAYSNDVEPGIVEHAAKRINEVADQFLKSPNKRFRVLASVRFDVNKKNEQIYYNTSGPGFYDSVLNSLPDPKLSFPSPRTGSDVLEVIEKFLENTVSPVCGSVIFILAKRYPDTSDSSLLLTRLRDQHVSLQTFVSSDATGGFDKQSLYDLSVKTNGFCGFAENLTDADVTTIFMTNYLFYAVNPTVAGVGTVELPAALLDEPDLHNQGVWVFMEINVQNHPLDDSFESVQILMYDQKINHTEPFHTFDLGDWPTIRLGREQRMTLNYNYNNSKEQNLQIRMYHG</sequence>
<organism evidence="2 3">
    <name type="scientific">Caenorhabditis remanei</name>
    <name type="common">Caenorhabditis vulgaris</name>
    <dbReference type="NCBI Taxonomy" id="31234"/>
    <lineage>
        <taxon>Eukaryota</taxon>
        <taxon>Metazoa</taxon>
        <taxon>Ecdysozoa</taxon>
        <taxon>Nematoda</taxon>
        <taxon>Chromadorea</taxon>
        <taxon>Rhabditida</taxon>
        <taxon>Rhabditina</taxon>
        <taxon>Rhabditomorpha</taxon>
        <taxon>Rhabditoidea</taxon>
        <taxon>Rhabditidae</taxon>
        <taxon>Peloderinae</taxon>
        <taxon>Caenorhabditis</taxon>
    </lineage>
</organism>
<dbReference type="Pfam" id="PF23673">
    <property type="entry name" value="DUF7154"/>
    <property type="match status" value="1"/>
</dbReference>
<dbReference type="RefSeq" id="XP_053583161.1">
    <property type="nucleotide sequence ID" value="XM_053734248.1"/>
</dbReference>
<evidence type="ECO:0000313" key="3">
    <source>
        <dbReference type="Proteomes" id="UP000483820"/>
    </source>
</evidence>
<dbReference type="CTD" id="9808908"/>
<feature type="domain" description="F-box" evidence="1">
    <location>
        <begin position="2"/>
        <end position="49"/>
    </location>
</feature>
<dbReference type="InterPro" id="IPR001810">
    <property type="entry name" value="F-box_dom"/>
</dbReference>
<dbReference type="SMART" id="SM00256">
    <property type="entry name" value="FBOX"/>
    <property type="match status" value="1"/>
</dbReference>
<protein>
    <recommendedName>
        <fullName evidence="1">F-box domain-containing protein</fullName>
    </recommendedName>
</protein>
<dbReference type="InterPro" id="IPR036047">
    <property type="entry name" value="F-box-like_dom_sf"/>
</dbReference>
<dbReference type="InterPro" id="IPR002900">
    <property type="entry name" value="DUF38/FTH_CAE_spp"/>
</dbReference>
<accession>A0A6A5GJI2</accession>
<dbReference type="PANTHER" id="PTHR23062">
    <property type="entry name" value="HYPOTHETICAL PROTEIN C.ELEGANS"/>
    <property type="match status" value="1"/>
</dbReference>
<dbReference type="Pfam" id="PF01827">
    <property type="entry name" value="FTH"/>
    <property type="match status" value="1"/>
</dbReference>
<gene>
    <name evidence="2" type="ORF">GCK72_021418</name>
</gene>
<dbReference type="KEGG" id="crq:GCK72_021418"/>
<dbReference type="Proteomes" id="UP000483820">
    <property type="component" value="Chromosome V"/>
</dbReference>
<reference evidence="2 3" key="1">
    <citation type="submission" date="2019-12" db="EMBL/GenBank/DDBJ databases">
        <title>Chromosome-level assembly of the Caenorhabditis remanei genome.</title>
        <authorList>
            <person name="Teterina A.A."/>
            <person name="Willis J.H."/>
            <person name="Phillips P.C."/>
        </authorList>
    </citation>
    <scope>NUCLEOTIDE SEQUENCE [LARGE SCALE GENOMIC DNA]</scope>
    <source>
        <strain evidence="2 3">PX506</strain>
        <tissue evidence="2">Whole organism</tissue>
    </source>
</reference>